<comment type="caution">
    <text evidence="1">The sequence shown here is derived from an EMBL/GenBank/DDBJ whole genome shotgun (WGS) entry which is preliminary data.</text>
</comment>
<dbReference type="Proteomes" id="UP001286456">
    <property type="component" value="Unassembled WGS sequence"/>
</dbReference>
<reference evidence="1" key="2">
    <citation type="submission" date="2023-06" db="EMBL/GenBank/DDBJ databases">
        <authorList>
            <consortium name="Lawrence Berkeley National Laboratory"/>
            <person name="Haridas S."/>
            <person name="Hensen N."/>
            <person name="Bonometti L."/>
            <person name="Westerberg I."/>
            <person name="Brannstrom I.O."/>
            <person name="Guillou S."/>
            <person name="Cros-Aarteil S."/>
            <person name="Calhoun S."/>
            <person name="Kuo A."/>
            <person name="Mondo S."/>
            <person name="Pangilinan J."/>
            <person name="Riley R."/>
            <person name="Labutti K."/>
            <person name="Andreopoulos B."/>
            <person name="Lipzen A."/>
            <person name="Chen C."/>
            <person name="Yanf M."/>
            <person name="Daum C."/>
            <person name="Ng V."/>
            <person name="Clum A."/>
            <person name="Steindorff A."/>
            <person name="Ohm R."/>
            <person name="Martin F."/>
            <person name="Silar P."/>
            <person name="Natvig D."/>
            <person name="Lalanne C."/>
            <person name="Gautier V."/>
            <person name="Ament-Velasquez S.L."/>
            <person name="Kruys A."/>
            <person name="Hutchinson M.I."/>
            <person name="Powell A.J."/>
            <person name="Barry K."/>
            <person name="Miller A.N."/>
            <person name="Grigoriev I.V."/>
            <person name="Debuchy R."/>
            <person name="Gladieux P."/>
            <person name="Thoren M.H."/>
            <person name="Johannesson H."/>
        </authorList>
    </citation>
    <scope>NUCLEOTIDE SEQUENCE</scope>
    <source>
        <strain evidence="1">SMH4131-1</strain>
    </source>
</reference>
<evidence type="ECO:0000313" key="1">
    <source>
        <dbReference type="EMBL" id="KAK3336240.1"/>
    </source>
</evidence>
<gene>
    <name evidence="1" type="ORF">B0T19DRAFT_33661</name>
</gene>
<reference evidence="1" key="1">
    <citation type="journal article" date="2023" name="Mol. Phylogenet. Evol.">
        <title>Genome-scale phylogeny and comparative genomics of the fungal order Sordariales.</title>
        <authorList>
            <person name="Hensen N."/>
            <person name="Bonometti L."/>
            <person name="Westerberg I."/>
            <person name="Brannstrom I.O."/>
            <person name="Guillou S."/>
            <person name="Cros-Aarteil S."/>
            <person name="Calhoun S."/>
            <person name="Haridas S."/>
            <person name="Kuo A."/>
            <person name="Mondo S."/>
            <person name="Pangilinan J."/>
            <person name="Riley R."/>
            <person name="LaButti K."/>
            <person name="Andreopoulos B."/>
            <person name="Lipzen A."/>
            <person name="Chen C."/>
            <person name="Yan M."/>
            <person name="Daum C."/>
            <person name="Ng V."/>
            <person name="Clum A."/>
            <person name="Steindorff A."/>
            <person name="Ohm R.A."/>
            <person name="Martin F."/>
            <person name="Silar P."/>
            <person name="Natvig D.O."/>
            <person name="Lalanne C."/>
            <person name="Gautier V."/>
            <person name="Ament-Velasquez S.L."/>
            <person name="Kruys A."/>
            <person name="Hutchinson M.I."/>
            <person name="Powell A.J."/>
            <person name="Barry K."/>
            <person name="Miller A.N."/>
            <person name="Grigoriev I.V."/>
            <person name="Debuchy R."/>
            <person name="Gladieux P."/>
            <person name="Hiltunen Thoren M."/>
            <person name="Johannesson H."/>
        </authorList>
    </citation>
    <scope>NUCLEOTIDE SEQUENCE</scope>
    <source>
        <strain evidence="1">SMH4131-1</strain>
    </source>
</reference>
<name>A0AAE0J434_9PEZI</name>
<evidence type="ECO:0000313" key="2">
    <source>
        <dbReference type="Proteomes" id="UP001286456"/>
    </source>
</evidence>
<keyword evidence="2" id="KW-1185">Reference proteome</keyword>
<dbReference type="EMBL" id="JAUEPO010000001">
    <property type="protein sequence ID" value="KAK3336240.1"/>
    <property type="molecule type" value="Genomic_DNA"/>
</dbReference>
<sequence length="311" mass="35231">MFSDLDTTLRSLQVTYSHGPCHARPKYRHLAGAYQIRRRRRQQRPSVSLVPFRNISTRSFYRSRKPWSSSSMTWPSNSIKQPSKFGHLWLCVLICQMPCGLGLFHSVGRCWGLLNDTNAHLASTFRLFQILILSIGGQVMKLGLLVGRDLRSPGRISPLLWWALSSYRLSHSGLRLRAEYRAASSTQYTSHQLALSRAGRVCVRVNLDWPRCYRVIQLGSRLPDPRLLLATLTFVQFGISVISTRPWLDRGISVHSFVRLGGLRLLVAAQLGGLKNNKNENDCWLSREGKYCACCVCSPHPLLIFPSSLPL</sequence>
<accession>A0AAE0J434</accession>
<protein>
    <submittedName>
        <fullName evidence="1">Uncharacterized protein</fullName>
    </submittedName>
</protein>
<proteinExistence type="predicted"/>
<organism evidence="1 2">
    <name type="scientific">Cercophora scortea</name>
    <dbReference type="NCBI Taxonomy" id="314031"/>
    <lineage>
        <taxon>Eukaryota</taxon>
        <taxon>Fungi</taxon>
        <taxon>Dikarya</taxon>
        <taxon>Ascomycota</taxon>
        <taxon>Pezizomycotina</taxon>
        <taxon>Sordariomycetes</taxon>
        <taxon>Sordariomycetidae</taxon>
        <taxon>Sordariales</taxon>
        <taxon>Lasiosphaeriaceae</taxon>
        <taxon>Cercophora</taxon>
    </lineage>
</organism>
<dbReference type="AlphaFoldDB" id="A0AAE0J434"/>